<reference evidence="2" key="1">
    <citation type="journal article" date="2014" name="Front. Microbiol.">
        <title>High frequency of phylogenetically diverse reductive dehalogenase-homologous genes in deep subseafloor sedimentary metagenomes.</title>
        <authorList>
            <person name="Kawai M."/>
            <person name="Futagami T."/>
            <person name="Toyoda A."/>
            <person name="Takaki Y."/>
            <person name="Nishi S."/>
            <person name="Hori S."/>
            <person name="Arai W."/>
            <person name="Tsubouchi T."/>
            <person name="Morono Y."/>
            <person name="Uchiyama I."/>
            <person name="Ito T."/>
            <person name="Fujiyama A."/>
            <person name="Inagaki F."/>
            <person name="Takami H."/>
        </authorList>
    </citation>
    <scope>NUCLEOTIDE SEQUENCE</scope>
    <source>
        <strain evidence="2">Expedition CK06-06</strain>
    </source>
</reference>
<keyword evidence="1" id="KW-1133">Transmembrane helix</keyword>
<dbReference type="EMBL" id="BARW01004380">
    <property type="protein sequence ID" value="GAI62491.1"/>
    <property type="molecule type" value="Genomic_DNA"/>
</dbReference>
<proteinExistence type="predicted"/>
<evidence type="ECO:0000256" key="1">
    <source>
        <dbReference type="SAM" id="Phobius"/>
    </source>
</evidence>
<feature type="non-terminal residue" evidence="2">
    <location>
        <position position="1"/>
    </location>
</feature>
<sequence length="124" mass="14709">NSLSFLTNSIIILAAVIYWIHQTKFNLEFKFDKINNIFIIERKNFRNFKKRNFNISEIDKIECSWDTIAGAYLYTLNLRFKNHKKIKIFETASKSKVLNYTNELKDFLGVSCDYPIVGSKKNWL</sequence>
<name>X1R655_9ZZZZ</name>
<comment type="caution">
    <text evidence="2">The sequence shown here is derived from an EMBL/GenBank/DDBJ whole genome shotgun (WGS) entry which is preliminary data.</text>
</comment>
<protein>
    <submittedName>
        <fullName evidence="2">Uncharacterized protein</fullName>
    </submittedName>
</protein>
<feature type="transmembrane region" description="Helical" evidence="1">
    <location>
        <begin position="6"/>
        <end position="21"/>
    </location>
</feature>
<keyword evidence="1" id="KW-0812">Transmembrane</keyword>
<dbReference type="AlphaFoldDB" id="X1R655"/>
<gene>
    <name evidence="2" type="ORF">S12H4_10311</name>
</gene>
<accession>X1R655</accession>
<evidence type="ECO:0000313" key="2">
    <source>
        <dbReference type="EMBL" id="GAI62491.1"/>
    </source>
</evidence>
<keyword evidence="1" id="KW-0472">Membrane</keyword>
<organism evidence="2">
    <name type="scientific">marine sediment metagenome</name>
    <dbReference type="NCBI Taxonomy" id="412755"/>
    <lineage>
        <taxon>unclassified sequences</taxon>
        <taxon>metagenomes</taxon>
        <taxon>ecological metagenomes</taxon>
    </lineage>
</organism>